<dbReference type="SUPFAM" id="SSF81324">
    <property type="entry name" value="Voltage-gated potassium channels"/>
    <property type="match status" value="2"/>
</dbReference>
<name>A0A6U8LU06_EMIHU</name>
<dbReference type="Gene3D" id="1.10.287.70">
    <property type="match status" value="2"/>
</dbReference>
<protein>
    <recommendedName>
        <fullName evidence="6">Ion transport domain-containing protein</fullName>
    </recommendedName>
</protein>
<feature type="transmembrane region" description="Helical" evidence="5">
    <location>
        <begin position="116"/>
        <end position="135"/>
    </location>
</feature>
<proteinExistence type="predicted"/>
<organism evidence="7">
    <name type="scientific">Emiliania huxleyi</name>
    <name type="common">Coccolithophore</name>
    <name type="synonym">Pontosphaera huxleyi</name>
    <dbReference type="NCBI Taxonomy" id="2903"/>
    <lineage>
        <taxon>Eukaryota</taxon>
        <taxon>Haptista</taxon>
        <taxon>Haptophyta</taxon>
        <taxon>Prymnesiophyceae</taxon>
        <taxon>Isochrysidales</taxon>
        <taxon>Noelaerhabdaceae</taxon>
        <taxon>Emiliania</taxon>
    </lineage>
</organism>
<feature type="transmembrane region" description="Helical" evidence="5">
    <location>
        <begin position="684"/>
        <end position="704"/>
    </location>
</feature>
<dbReference type="PANTHER" id="PTHR46726">
    <property type="entry name" value="TWO PORE CHANNEL 3"/>
    <property type="match status" value="1"/>
</dbReference>
<accession>A0A6U8LU06</accession>
<dbReference type="PANTHER" id="PTHR46726:SF1">
    <property type="entry name" value="TWO-PORE CALCIUM CHANNEL 3"/>
    <property type="match status" value="1"/>
</dbReference>
<reference evidence="7" key="1">
    <citation type="submission" date="2021-01" db="EMBL/GenBank/DDBJ databases">
        <authorList>
            <person name="Corre E."/>
            <person name="Pelletier E."/>
            <person name="Niang G."/>
            <person name="Scheremetjew M."/>
            <person name="Finn R."/>
            <person name="Kale V."/>
            <person name="Holt S."/>
            <person name="Cochrane G."/>
            <person name="Meng A."/>
            <person name="Brown T."/>
            <person name="Cohen L."/>
        </authorList>
    </citation>
    <scope>NUCLEOTIDE SEQUENCE</scope>
    <source>
        <strain evidence="7">379</strain>
    </source>
</reference>
<evidence type="ECO:0000256" key="1">
    <source>
        <dbReference type="ARBA" id="ARBA00004141"/>
    </source>
</evidence>
<dbReference type="GO" id="GO:0005216">
    <property type="term" value="F:monoatomic ion channel activity"/>
    <property type="evidence" value="ECO:0007669"/>
    <property type="project" value="InterPro"/>
</dbReference>
<keyword evidence="4 5" id="KW-0472">Membrane</keyword>
<feature type="transmembrane region" description="Helical" evidence="5">
    <location>
        <begin position="238"/>
        <end position="255"/>
    </location>
</feature>
<evidence type="ECO:0000259" key="6">
    <source>
        <dbReference type="Pfam" id="PF00520"/>
    </source>
</evidence>
<sequence length="827" mass="89344">MPTRSTSLLSASSGAAPADEATRIRLACAYIADASHGWRPECHGVDVRSLTAFELFHSRPVQALRYLNVLAYMAIALCETPGWCITAKGTLAAECAADSGSLEAHHTFGFTPLSPLAGGALEACCVLLFVLQLGLKARFMGRHRFARSAPAVLQLLLLTVAAADLAVWCSSVSWRRTPLSRPLRPLFIVFAHRKLLSTFYAVVRMLPAVLELLLLISGLLAFSALISFVLFGPWEPPLAAFASYGSSFYSSFLLLTTTNFPDVALRPYRSSRATVLYFVVFQLTLVFVGLALMLALLYRAYERHMKSEAAVLSANRRRALRAAFALLVHDWQSAGAVDALSAEALPLSRFAPLLARLRPDLSAWQIGVIFEALDARKRGFLDPAEFDAVLCALHVRFESAPPIRAIRAHRLRLRARAMLRDLRVTLALDALVLLNVALITWEGSLAAPPATNASTPAFEPGSGEELAHAHYRTGPAAGGWGDGFRDAAPRRERVSCATQLAVQLPFTLLWSGETCVKLWAFSRGTLLSVVLRGWNLFDAALSASGIVLMLTVLVRRCDPVAGVPQALRALLLLRLLRLLRLLALSPRFRLLLEAVRATARATLHFLWLLFIVLFFFAAVGLEVFGGKWFEGAVCLEGSSYSRLGYHALNFNDLPSALVTCWVLTNGNNFNVFMGAAYACAPHAAATAFFGSFYVAVFFLVTNLLTSFILQSVVTTFDAADARATGSAWTGAASELSAAPWQAEEADLSVAERFARACEERLSAEGSQDSVTVRSDQADGYAALVGAFGGAGAERPRGGAGCDVSRSACRSEAAAAQAQTVLRQYTSG</sequence>
<dbReference type="InterPro" id="IPR005821">
    <property type="entry name" value="Ion_trans_dom"/>
</dbReference>
<evidence type="ECO:0000256" key="5">
    <source>
        <dbReference type="SAM" id="Phobius"/>
    </source>
</evidence>
<feature type="transmembrane region" description="Helical" evidence="5">
    <location>
        <begin position="275"/>
        <end position="298"/>
    </location>
</feature>
<evidence type="ECO:0000256" key="2">
    <source>
        <dbReference type="ARBA" id="ARBA00022692"/>
    </source>
</evidence>
<keyword evidence="2 5" id="KW-0812">Transmembrane</keyword>
<feature type="transmembrane region" description="Helical" evidence="5">
    <location>
        <begin position="212"/>
        <end position="231"/>
    </location>
</feature>
<dbReference type="Pfam" id="PF00520">
    <property type="entry name" value="Ion_trans"/>
    <property type="match status" value="2"/>
</dbReference>
<feature type="transmembrane region" description="Helical" evidence="5">
    <location>
        <begin position="605"/>
        <end position="624"/>
    </location>
</feature>
<keyword evidence="3 5" id="KW-1133">Transmembrane helix</keyword>
<dbReference type="GO" id="GO:0016020">
    <property type="term" value="C:membrane"/>
    <property type="evidence" value="ECO:0007669"/>
    <property type="project" value="UniProtKB-SubCell"/>
</dbReference>
<dbReference type="InterPro" id="IPR027359">
    <property type="entry name" value="Volt_channel_dom_sf"/>
</dbReference>
<dbReference type="Gene3D" id="1.20.120.350">
    <property type="entry name" value="Voltage-gated potassium channels. Chain C"/>
    <property type="match status" value="1"/>
</dbReference>
<feature type="domain" description="Ion transport" evidence="6">
    <location>
        <begin position="120"/>
        <end position="303"/>
    </location>
</feature>
<comment type="subcellular location">
    <subcellularLocation>
        <location evidence="1">Membrane</location>
        <topology evidence="1">Multi-pass membrane protein</topology>
    </subcellularLocation>
</comment>
<dbReference type="EMBL" id="HBIR01043697">
    <property type="protein sequence ID" value="CAE0577033.1"/>
    <property type="molecule type" value="Transcribed_RNA"/>
</dbReference>
<evidence type="ECO:0000313" key="7">
    <source>
        <dbReference type="EMBL" id="CAE0577033.1"/>
    </source>
</evidence>
<gene>
    <name evidence="7" type="ORF">EHUX00137_LOCUS34103</name>
</gene>
<feature type="domain" description="Ion transport" evidence="6">
    <location>
        <begin position="500"/>
        <end position="712"/>
    </location>
</feature>
<dbReference type="AlphaFoldDB" id="A0A6U8LU06"/>
<evidence type="ECO:0000256" key="4">
    <source>
        <dbReference type="ARBA" id="ARBA00023136"/>
    </source>
</evidence>
<feature type="transmembrane region" description="Helical" evidence="5">
    <location>
        <begin position="155"/>
        <end position="174"/>
    </location>
</feature>
<evidence type="ECO:0000256" key="3">
    <source>
        <dbReference type="ARBA" id="ARBA00022989"/>
    </source>
</evidence>